<evidence type="ECO:0000256" key="4">
    <source>
        <dbReference type="ARBA" id="ARBA00023136"/>
    </source>
</evidence>
<keyword evidence="10" id="KW-1185">Reference proteome</keyword>
<feature type="region of interest" description="Disordered" evidence="6">
    <location>
        <begin position="354"/>
        <end position="374"/>
    </location>
</feature>
<evidence type="ECO:0000256" key="2">
    <source>
        <dbReference type="ARBA" id="ARBA00022692"/>
    </source>
</evidence>
<feature type="transmembrane region" description="Helical" evidence="7">
    <location>
        <begin position="148"/>
        <end position="171"/>
    </location>
</feature>
<feature type="transmembrane region" description="Helical" evidence="7">
    <location>
        <begin position="191"/>
        <end position="213"/>
    </location>
</feature>
<organism evidence="9 10">
    <name type="scientific">Diaporthe ampelina</name>
    <dbReference type="NCBI Taxonomy" id="1214573"/>
    <lineage>
        <taxon>Eukaryota</taxon>
        <taxon>Fungi</taxon>
        <taxon>Dikarya</taxon>
        <taxon>Ascomycota</taxon>
        <taxon>Pezizomycotina</taxon>
        <taxon>Sordariomycetes</taxon>
        <taxon>Sordariomycetidae</taxon>
        <taxon>Diaporthales</taxon>
        <taxon>Diaporthaceae</taxon>
        <taxon>Diaporthe</taxon>
    </lineage>
</organism>
<keyword evidence="2 7" id="KW-0812">Transmembrane</keyword>
<feature type="transmembrane region" description="Helical" evidence="7">
    <location>
        <begin position="225"/>
        <end position="245"/>
    </location>
</feature>
<name>A0A0G2FR64_9PEZI</name>
<keyword evidence="3 7" id="KW-1133">Transmembrane helix</keyword>
<feature type="domain" description="Rhodopsin" evidence="8">
    <location>
        <begin position="54"/>
        <end position="289"/>
    </location>
</feature>
<gene>
    <name evidence="9" type="ORF">UCDDA912_g03515</name>
</gene>
<evidence type="ECO:0000313" key="10">
    <source>
        <dbReference type="Proteomes" id="UP000034680"/>
    </source>
</evidence>
<feature type="transmembrane region" description="Helical" evidence="7">
    <location>
        <begin position="115"/>
        <end position="136"/>
    </location>
</feature>
<evidence type="ECO:0000259" key="8">
    <source>
        <dbReference type="Pfam" id="PF20684"/>
    </source>
</evidence>
<dbReference type="AlphaFoldDB" id="A0A0G2FR64"/>
<evidence type="ECO:0000256" key="3">
    <source>
        <dbReference type="ARBA" id="ARBA00022989"/>
    </source>
</evidence>
<dbReference type="PANTHER" id="PTHR33048">
    <property type="entry name" value="PTH11-LIKE INTEGRAL MEMBRANE PROTEIN (AFU_ORTHOLOGUE AFUA_5G11245)"/>
    <property type="match status" value="1"/>
</dbReference>
<feature type="transmembrane region" description="Helical" evidence="7">
    <location>
        <begin position="265"/>
        <end position="285"/>
    </location>
</feature>
<evidence type="ECO:0000256" key="1">
    <source>
        <dbReference type="ARBA" id="ARBA00004141"/>
    </source>
</evidence>
<comment type="subcellular location">
    <subcellularLocation>
        <location evidence="1">Membrane</location>
        <topology evidence="1">Multi-pass membrane protein</topology>
    </subcellularLocation>
</comment>
<feature type="transmembrane region" description="Helical" evidence="7">
    <location>
        <begin position="75"/>
        <end position="95"/>
    </location>
</feature>
<dbReference type="STRING" id="1214573.A0A0G2FR64"/>
<reference evidence="9 10" key="1">
    <citation type="submission" date="2015-05" db="EMBL/GenBank/DDBJ databases">
        <title>Distinctive expansion of gene families associated with plant cell wall degradation and secondary metabolism in the genomes of grapevine trunk pathogens.</title>
        <authorList>
            <person name="Lawrence D.P."/>
            <person name="Travadon R."/>
            <person name="Rolshausen P.E."/>
            <person name="Baumgartner K."/>
        </authorList>
    </citation>
    <scope>NUCLEOTIDE SEQUENCE [LARGE SCALE GENOMIC DNA]</scope>
    <source>
        <strain evidence="9">DA912</strain>
    </source>
</reference>
<feature type="transmembrane region" description="Helical" evidence="7">
    <location>
        <begin position="36"/>
        <end position="54"/>
    </location>
</feature>
<comment type="caution">
    <text evidence="9">The sequence shown here is derived from an EMBL/GenBank/DDBJ whole genome shotgun (WGS) entry which is preliminary data.</text>
</comment>
<protein>
    <submittedName>
        <fullName evidence="9">Putative integral membrane protein</fullName>
    </submittedName>
</protein>
<dbReference type="GO" id="GO:0016020">
    <property type="term" value="C:membrane"/>
    <property type="evidence" value="ECO:0007669"/>
    <property type="project" value="UniProtKB-SubCell"/>
</dbReference>
<proteinExistence type="inferred from homology"/>
<dbReference type="PANTHER" id="PTHR33048:SF47">
    <property type="entry name" value="INTEGRAL MEMBRANE PROTEIN-RELATED"/>
    <property type="match status" value="1"/>
</dbReference>
<dbReference type="InterPro" id="IPR052337">
    <property type="entry name" value="SAT4-like"/>
</dbReference>
<reference evidence="9 10" key="2">
    <citation type="submission" date="2015-05" db="EMBL/GenBank/DDBJ databases">
        <authorList>
            <person name="Morales-Cruz A."/>
            <person name="Amrine K.C."/>
            <person name="Cantu D."/>
        </authorList>
    </citation>
    <scope>NUCLEOTIDE SEQUENCE [LARGE SCALE GENOMIC DNA]</scope>
    <source>
        <strain evidence="9">DA912</strain>
    </source>
</reference>
<accession>A0A0G2FR64</accession>
<evidence type="ECO:0000313" key="9">
    <source>
        <dbReference type="EMBL" id="KKY36501.1"/>
    </source>
</evidence>
<dbReference type="OrthoDB" id="5421689at2759"/>
<evidence type="ECO:0000256" key="5">
    <source>
        <dbReference type="ARBA" id="ARBA00038359"/>
    </source>
</evidence>
<dbReference type="InterPro" id="IPR049326">
    <property type="entry name" value="Rhodopsin_dom_fungi"/>
</dbReference>
<evidence type="ECO:0000256" key="6">
    <source>
        <dbReference type="SAM" id="MobiDB-lite"/>
    </source>
</evidence>
<dbReference type="Proteomes" id="UP000034680">
    <property type="component" value="Unassembled WGS sequence"/>
</dbReference>
<evidence type="ECO:0000256" key="7">
    <source>
        <dbReference type="SAM" id="Phobius"/>
    </source>
</evidence>
<sequence>MRLYIAAVDAETDPTSNDEKFTSTVVPLAARTDVHQFIWCAGVFLVLVTIWTGLRAYSRRIRRLPLAMEDALYHISVISFFGFVVALFLALYLGGAGHHMNKLNKSHIARLTQSFLVIQALYAMSMCTVKWSMLFMLKRIFAVKSFEIVTWIIIGLQAGWLVMTVLIGFLICRPIQKNWDPTAEGTCGNQIAGYTAVSVVNVIIDVLMLLLPLPMVYRLQTRPGYKVGLFAIFSIGLVTIAFSAVRLTSLNSIDFEDFSYTVIPVMTWTTAEAGVAILVASSALLRPVFDGLFHRVLSLSSVKTPGPSNVSDPYMGSQSRMNAKQRREFVNVGHSEESLELETRGPRTEIQAGARRSKGTLDAMTAAAGGSPERKGRMTIVVQQRVEQTYEGRSV</sequence>
<dbReference type="Pfam" id="PF20684">
    <property type="entry name" value="Fung_rhodopsin"/>
    <property type="match status" value="1"/>
</dbReference>
<dbReference type="EMBL" id="LCUC01000115">
    <property type="protein sequence ID" value="KKY36501.1"/>
    <property type="molecule type" value="Genomic_DNA"/>
</dbReference>
<keyword evidence="4 7" id="KW-0472">Membrane</keyword>
<comment type="similarity">
    <text evidence="5">Belongs to the SAT4 family.</text>
</comment>